<accession>A0A8T0TLD8</accession>
<reference evidence="3" key="1">
    <citation type="submission" date="2020-05" db="EMBL/GenBank/DDBJ databases">
        <title>WGS assembly of Panicum virgatum.</title>
        <authorList>
            <person name="Lovell J.T."/>
            <person name="Jenkins J."/>
            <person name="Shu S."/>
            <person name="Juenger T.E."/>
            <person name="Schmutz J."/>
        </authorList>
    </citation>
    <scope>NUCLEOTIDE SEQUENCE</scope>
    <source>
        <strain evidence="3">AP13</strain>
    </source>
</reference>
<dbReference type="InterPro" id="IPR040299">
    <property type="entry name" value="RF2K-like"/>
</dbReference>
<dbReference type="OrthoDB" id="676282at2759"/>
<sequence length="105" mass="11129">MSALMIWSFPQIVAASTLFAGGRPNELTVQCPQIPSARVNTISVTGKVSVKTTLCGVRCYATQTQNVHRKSSIATIKQADPKGKLNGPKLDDGSGGFPVSSIPLW</sequence>
<feature type="signal peptide" evidence="2">
    <location>
        <begin position="1"/>
        <end position="15"/>
    </location>
</feature>
<evidence type="ECO:0000313" key="4">
    <source>
        <dbReference type="Proteomes" id="UP000823388"/>
    </source>
</evidence>
<comment type="caution">
    <text evidence="3">The sequence shown here is derived from an EMBL/GenBank/DDBJ whole genome shotgun (WGS) entry which is preliminary data.</text>
</comment>
<name>A0A8T0TLD8_PANVG</name>
<organism evidence="3 4">
    <name type="scientific">Panicum virgatum</name>
    <name type="common">Blackwell switchgrass</name>
    <dbReference type="NCBI Taxonomy" id="38727"/>
    <lineage>
        <taxon>Eukaryota</taxon>
        <taxon>Viridiplantae</taxon>
        <taxon>Streptophyta</taxon>
        <taxon>Embryophyta</taxon>
        <taxon>Tracheophyta</taxon>
        <taxon>Spermatophyta</taxon>
        <taxon>Magnoliopsida</taxon>
        <taxon>Liliopsida</taxon>
        <taxon>Poales</taxon>
        <taxon>Poaceae</taxon>
        <taxon>PACMAD clade</taxon>
        <taxon>Panicoideae</taxon>
        <taxon>Panicodae</taxon>
        <taxon>Paniceae</taxon>
        <taxon>Panicinae</taxon>
        <taxon>Panicum</taxon>
        <taxon>Panicum sect. Hiantes</taxon>
    </lineage>
</organism>
<gene>
    <name evidence="3" type="ORF">PVAP13_4KG107800</name>
</gene>
<keyword evidence="4" id="KW-1185">Reference proteome</keyword>
<evidence type="ECO:0000256" key="1">
    <source>
        <dbReference type="SAM" id="MobiDB-lite"/>
    </source>
</evidence>
<protein>
    <submittedName>
        <fullName evidence="3">Uncharacterized protein</fullName>
    </submittedName>
</protein>
<dbReference type="PANTHER" id="PTHR34938">
    <property type="entry name" value="PROTEIN FERTILITY RESTORER RF2, MITOCHONDRIAL"/>
    <property type="match status" value="1"/>
</dbReference>
<dbReference type="Proteomes" id="UP000823388">
    <property type="component" value="Chromosome 4K"/>
</dbReference>
<dbReference type="AlphaFoldDB" id="A0A8T0TLD8"/>
<evidence type="ECO:0000313" key="3">
    <source>
        <dbReference type="EMBL" id="KAG2611670.1"/>
    </source>
</evidence>
<dbReference type="PANTHER" id="PTHR34938:SF1">
    <property type="entry name" value="PROTEIN FERTILITY RESTORER RF2, MITOCHONDRIAL"/>
    <property type="match status" value="1"/>
</dbReference>
<dbReference type="GO" id="GO:0010027">
    <property type="term" value="P:thylakoid membrane organization"/>
    <property type="evidence" value="ECO:0007669"/>
    <property type="project" value="TreeGrafter"/>
</dbReference>
<feature type="region of interest" description="Disordered" evidence="1">
    <location>
        <begin position="71"/>
        <end position="105"/>
    </location>
</feature>
<feature type="chain" id="PRO_5035744334" evidence="2">
    <location>
        <begin position="16"/>
        <end position="105"/>
    </location>
</feature>
<dbReference type="GO" id="GO:0009507">
    <property type="term" value="C:chloroplast"/>
    <property type="evidence" value="ECO:0007669"/>
    <property type="project" value="TreeGrafter"/>
</dbReference>
<dbReference type="EMBL" id="CM029043">
    <property type="protein sequence ID" value="KAG2611670.1"/>
    <property type="molecule type" value="Genomic_DNA"/>
</dbReference>
<keyword evidence="2" id="KW-0732">Signal</keyword>
<proteinExistence type="predicted"/>
<evidence type="ECO:0000256" key="2">
    <source>
        <dbReference type="SAM" id="SignalP"/>
    </source>
</evidence>
<dbReference type="GO" id="GO:0009658">
    <property type="term" value="P:chloroplast organization"/>
    <property type="evidence" value="ECO:0007669"/>
    <property type="project" value="TreeGrafter"/>
</dbReference>